<evidence type="ECO:0000256" key="1">
    <source>
        <dbReference type="ARBA" id="ARBA00023054"/>
    </source>
</evidence>
<evidence type="ECO:0000313" key="5">
    <source>
        <dbReference type="EMBL" id="EDV53457.1"/>
    </source>
</evidence>
<dbReference type="HOGENOM" id="CLU_006364_0_0_1"/>
<evidence type="ECO:0000313" key="6">
    <source>
        <dbReference type="Proteomes" id="UP000008711"/>
    </source>
</evidence>
<dbReference type="AlphaFoldDB" id="B3P853"/>
<feature type="compositionally biased region" description="Basic and acidic residues" evidence="3">
    <location>
        <begin position="567"/>
        <end position="590"/>
    </location>
</feature>
<gene>
    <name evidence="5" type="primary">Dere\GG11529</name>
    <name evidence="5" type="ORF">Dere_GG11529</name>
</gene>
<name>B3P853_DROER</name>
<reference evidence="5 6" key="2">
    <citation type="journal article" date="2008" name="Bioinformatics">
        <title>Assembly reconciliation.</title>
        <authorList>
            <person name="Zimin A.V."/>
            <person name="Smith D.R."/>
            <person name="Sutton G."/>
            <person name="Yorke J.A."/>
        </authorList>
    </citation>
    <scope>NUCLEOTIDE SEQUENCE [LARGE SCALE GENOMIC DNA]</scope>
    <source>
        <strain evidence="5 6">TSC#14021-0224.01</strain>
    </source>
</reference>
<reference evidence="5 6" key="1">
    <citation type="journal article" date="2007" name="Nature">
        <title>Evolution of genes and genomes on the Drosophila phylogeny.</title>
        <authorList>
            <consortium name="Drosophila 12 Genomes Consortium"/>
            <person name="Clark A.G."/>
            <person name="Eisen M.B."/>
            <person name="Smith D.R."/>
            <person name="Bergman C.M."/>
            <person name="Oliver B."/>
            <person name="Markow T.A."/>
            <person name="Kaufman T.C."/>
            <person name="Kellis M."/>
            <person name="Gelbart W."/>
            <person name="Iyer V.N."/>
            <person name="Pollard D.A."/>
            <person name="Sackton T.B."/>
            <person name="Larracuente A.M."/>
            <person name="Singh N.D."/>
            <person name="Abad J.P."/>
            <person name="Abt D.N."/>
            <person name="Adryan B."/>
            <person name="Aguade M."/>
            <person name="Akashi H."/>
            <person name="Anderson W.W."/>
            <person name="Aquadro C.F."/>
            <person name="Ardell D.H."/>
            <person name="Arguello R."/>
            <person name="Artieri C.G."/>
            <person name="Barbash D.A."/>
            <person name="Barker D."/>
            <person name="Barsanti P."/>
            <person name="Batterham P."/>
            <person name="Batzoglou S."/>
            <person name="Begun D."/>
            <person name="Bhutkar A."/>
            <person name="Blanco E."/>
            <person name="Bosak S.A."/>
            <person name="Bradley R.K."/>
            <person name="Brand A.D."/>
            <person name="Brent M.R."/>
            <person name="Brooks A.N."/>
            <person name="Brown R.H."/>
            <person name="Butlin R.K."/>
            <person name="Caggese C."/>
            <person name="Calvi B.R."/>
            <person name="Bernardo de Carvalho A."/>
            <person name="Caspi A."/>
            <person name="Castrezana S."/>
            <person name="Celniker S.E."/>
            <person name="Chang J.L."/>
            <person name="Chapple C."/>
            <person name="Chatterji S."/>
            <person name="Chinwalla A."/>
            <person name="Civetta A."/>
            <person name="Clifton S.W."/>
            <person name="Comeron J.M."/>
            <person name="Costello J.C."/>
            <person name="Coyne J.A."/>
            <person name="Daub J."/>
            <person name="David R.G."/>
            <person name="Delcher A.L."/>
            <person name="Delehaunty K."/>
            <person name="Do C.B."/>
            <person name="Ebling H."/>
            <person name="Edwards K."/>
            <person name="Eickbush T."/>
            <person name="Evans J.D."/>
            <person name="Filipski A."/>
            <person name="Findeiss S."/>
            <person name="Freyhult E."/>
            <person name="Fulton L."/>
            <person name="Fulton R."/>
            <person name="Garcia A.C."/>
            <person name="Gardiner A."/>
            <person name="Garfield D.A."/>
            <person name="Garvin B.E."/>
            <person name="Gibson G."/>
            <person name="Gilbert D."/>
            <person name="Gnerre S."/>
            <person name="Godfrey J."/>
            <person name="Good R."/>
            <person name="Gotea V."/>
            <person name="Gravely B."/>
            <person name="Greenberg A.J."/>
            <person name="Griffiths-Jones S."/>
            <person name="Gross S."/>
            <person name="Guigo R."/>
            <person name="Gustafson E.A."/>
            <person name="Haerty W."/>
            <person name="Hahn M.W."/>
            <person name="Halligan D.L."/>
            <person name="Halpern A.L."/>
            <person name="Halter G.M."/>
            <person name="Han M.V."/>
            <person name="Heger A."/>
            <person name="Hillier L."/>
            <person name="Hinrichs A.S."/>
            <person name="Holmes I."/>
            <person name="Hoskins R.A."/>
            <person name="Hubisz M.J."/>
            <person name="Hultmark D."/>
            <person name="Huntley M.A."/>
            <person name="Jaffe D.B."/>
            <person name="Jagadeeshan S."/>
            <person name="Jeck W.R."/>
            <person name="Johnson J."/>
            <person name="Jones C.D."/>
            <person name="Jordan W.C."/>
            <person name="Karpen G.H."/>
            <person name="Kataoka E."/>
            <person name="Keightley P.D."/>
            <person name="Kheradpour P."/>
            <person name="Kirkness E.F."/>
            <person name="Koerich L.B."/>
            <person name="Kristiansen K."/>
            <person name="Kudrna D."/>
            <person name="Kulathinal R.J."/>
            <person name="Kumar S."/>
            <person name="Kwok R."/>
            <person name="Lander E."/>
            <person name="Langley C.H."/>
            <person name="Lapoint R."/>
            <person name="Lazzaro B.P."/>
            <person name="Lee S.J."/>
            <person name="Levesque L."/>
            <person name="Li R."/>
            <person name="Lin C.F."/>
            <person name="Lin M.F."/>
            <person name="Lindblad-Toh K."/>
            <person name="Llopart A."/>
            <person name="Long M."/>
            <person name="Low L."/>
            <person name="Lozovsky E."/>
            <person name="Lu J."/>
            <person name="Luo M."/>
            <person name="Machado C.A."/>
            <person name="Makalowski W."/>
            <person name="Marzo M."/>
            <person name="Matsuda M."/>
            <person name="Matzkin L."/>
            <person name="McAllister B."/>
            <person name="McBride C.S."/>
            <person name="McKernan B."/>
            <person name="McKernan K."/>
            <person name="Mendez-Lago M."/>
            <person name="Minx P."/>
            <person name="Mollenhauer M.U."/>
            <person name="Montooth K."/>
            <person name="Mount S.M."/>
            <person name="Mu X."/>
            <person name="Myers E."/>
            <person name="Negre B."/>
            <person name="Newfeld S."/>
            <person name="Nielsen R."/>
            <person name="Noor M.A."/>
            <person name="O'Grady P."/>
            <person name="Pachter L."/>
            <person name="Papaceit M."/>
            <person name="Parisi M.J."/>
            <person name="Parisi M."/>
            <person name="Parts L."/>
            <person name="Pedersen J.S."/>
            <person name="Pesole G."/>
            <person name="Phillippy A.M."/>
            <person name="Ponting C.P."/>
            <person name="Pop M."/>
            <person name="Porcelli D."/>
            <person name="Powell J.R."/>
            <person name="Prohaska S."/>
            <person name="Pruitt K."/>
            <person name="Puig M."/>
            <person name="Quesneville H."/>
            <person name="Ram K.R."/>
            <person name="Rand D."/>
            <person name="Rasmussen M.D."/>
            <person name="Reed L.K."/>
            <person name="Reenan R."/>
            <person name="Reily A."/>
            <person name="Remington K.A."/>
            <person name="Rieger T.T."/>
            <person name="Ritchie M.G."/>
            <person name="Robin C."/>
            <person name="Rogers Y.H."/>
            <person name="Rohde C."/>
            <person name="Rozas J."/>
            <person name="Rubenfield M.J."/>
            <person name="Ruiz A."/>
            <person name="Russo S."/>
            <person name="Salzberg S.L."/>
            <person name="Sanchez-Gracia A."/>
            <person name="Saranga D.J."/>
            <person name="Sato H."/>
            <person name="Schaeffer S.W."/>
            <person name="Schatz M.C."/>
            <person name="Schlenke T."/>
            <person name="Schwartz R."/>
            <person name="Segarra C."/>
            <person name="Singh R.S."/>
            <person name="Sirot L."/>
            <person name="Sirota M."/>
            <person name="Sisneros N.B."/>
            <person name="Smith C.D."/>
            <person name="Smith T.F."/>
            <person name="Spieth J."/>
            <person name="Stage D.E."/>
            <person name="Stark A."/>
            <person name="Stephan W."/>
            <person name="Strausberg R.L."/>
            <person name="Strempel S."/>
            <person name="Sturgill D."/>
            <person name="Sutton G."/>
            <person name="Sutton G.G."/>
            <person name="Tao W."/>
            <person name="Teichmann S."/>
            <person name="Tobari Y.N."/>
            <person name="Tomimura Y."/>
            <person name="Tsolas J.M."/>
            <person name="Valente V.L."/>
            <person name="Venter E."/>
            <person name="Venter J.C."/>
            <person name="Vicario S."/>
            <person name="Vieira F.G."/>
            <person name="Vilella A.J."/>
            <person name="Villasante A."/>
            <person name="Walenz B."/>
            <person name="Wang J."/>
            <person name="Wasserman M."/>
            <person name="Watts T."/>
            <person name="Wilson D."/>
            <person name="Wilson R.K."/>
            <person name="Wing R.A."/>
            <person name="Wolfner M.F."/>
            <person name="Wong A."/>
            <person name="Wong G.K."/>
            <person name="Wu C.I."/>
            <person name="Wu G."/>
            <person name="Yamamoto D."/>
            <person name="Yang H.P."/>
            <person name="Yang S.P."/>
            <person name="Yorke J.A."/>
            <person name="Yoshida K."/>
            <person name="Zdobnov E."/>
            <person name="Zhang P."/>
            <person name="Zhang Y."/>
            <person name="Zimin A.V."/>
            <person name="Baldwin J."/>
            <person name="Abdouelleil A."/>
            <person name="Abdulkadir J."/>
            <person name="Abebe A."/>
            <person name="Abera B."/>
            <person name="Abreu J."/>
            <person name="Acer S.C."/>
            <person name="Aftuck L."/>
            <person name="Alexander A."/>
            <person name="An P."/>
            <person name="Anderson E."/>
            <person name="Anderson S."/>
            <person name="Arachi H."/>
            <person name="Azer M."/>
            <person name="Bachantsang P."/>
            <person name="Barry A."/>
            <person name="Bayul T."/>
            <person name="Berlin A."/>
            <person name="Bessette D."/>
            <person name="Bloom T."/>
            <person name="Blye J."/>
            <person name="Boguslavskiy L."/>
            <person name="Bonnet C."/>
            <person name="Boukhgalter B."/>
            <person name="Bourzgui I."/>
            <person name="Brown A."/>
            <person name="Cahill P."/>
            <person name="Channer S."/>
            <person name="Cheshatsang Y."/>
            <person name="Chuda L."/>
            <person name="Citroen M."/>
            <person name="Collymore A."/>
            <person name="Cooke P."/>
            <person name="Costello M."/>
            <person name="D'Aco K."/>
            <person name="Daza R."/>
            <person name="De Haan G."/>
            <person name="DeGray S."/>
            <person name="DeMaso C."/>
            <person name="Dhargay N."/>
            <person name="Dooley K."/>
            <person name="Dooley E."/>
            <person name="Doricent M."/>
            <person name="Dorje P."/>
            <person name="Dorjee K."/>
            <person name="Dupes A."/>
            <person name="Elong R."/>
            <person name="Falk J."/>
            <person name="Farina A."/>
            <person name="Faro S."/>
            <person name="Ferguson D."/>
            <person name="Fisher S."/>
            <person name="Foley C.D."/>
            <person name="Franke A."/>
            <person name="Friedrich D."/>
            <person name="Gadbois L."/>
            <person name="Gearin G."/>
            <person name="Gearin C.R."/>
            <person name="Giannoukos G."/>
            <person name="Goode T."/>
            <person name="Graham J."/>
            <person name="Grandbois E."/>
            <person name="Grewal S."/>
            <person name="Gyaltsen K."/>
            <person name="Hafez N."/>
            <person name="Hagos B."/>
            <person name="Hall J."/>
            <person name="Henson C."/>
            <person name="Hollinger A."/>
            <person name="Honan T."/>
            <person name="Huard M.D."/>
            <person name="Hughes L."/>
            <person name="Hurhula B."/>
            <person name="Husby M.E."/>
            <person name="Kamat A."/>
            <person name="Kanga B."/>
            <person name="Kashin S."/>
            <person name="Khazanovich D."/>
            <person name="Kisner P."/>
            <person name="Lance K."/>
            <person name="Lara M."/>
            <person name="Lee W."/>
            <person name="Lennon N."/>
            <person name="Letendre F."/>
            <person name="LeVine R."/>
            <person name="Lipovsky A."/>
            <person name="Liu X."/>
            <person name="Liu J."/>
            <person name="Liu S."/>
            <person name="Lokyitsang T."/>
            <person name="Lokyitsang Y."/>
            <person name="Lubonja R."/>
            <person name="Lui A."/>
            <person name="MacDonald P."/>
            <person name="Magnisalis V."/>
            <person name="Maru K."/>
            <person name="Matthews C."/>
            <person name="McCusker W."/>
            <person name="McDonough S."/>
            <person name="Mehta T."/>
            <person name="Meldrim J."/>
            <person name="Meneus L."/>
            <person name="Mihai O."/>
            <person name="Mihalev A."/>
            <person name="Mihova T."/>
            <person name="Mittelman R."/>
            <person name="Mlenga V."/>
            <person name="Montmayeur A."/>
            <person name="Mulrain L."/>
            <person name="Navidi A."/>
            <person name="Naylor J."/>
            <person name="Negash T."/>
            <person name="Nguyen T."/>
            <person name="Nguyen N."/>
            <person name="Nicol R."/>
            <person name="Norbu C."/>
            <person name="Norbu N."/>
            <person name="Novod N."/>
            <person name="O'Neill B."/>
            <person name="Osman S."/>
            <person name="Markiewicz E."/>
            <person name="Oyono O.L."/>
            <person name="Patti C."/>
            <person name="Phunkhang P."/>
            <person name="Pierre F."/>
            <person name="Priest M."/>
            <person name="Raghuraman S."/>
            <person name="Rege F."/>
            <person name="Reyes R."/>
            <person name="Rise C."/>
            <person name="Rogov P."/>
            <person name="Ross K."/>
            <person name="Ryan E."/>
            <person name="Settipalli S."/>
            <person name="Shea T."/>
            <person name="Sherpa N."/>
            <person name="Shi L."/>
            <person name="Shih D."/>
            <person name="Sparrow T."/>
            <person name="Spaulding J."/>
            <person name="Stalker J."/>
            <person name="Stange-Thomann N."/>
            <person name="Stavropoulos S."/>
            <person name="Stone C."/>
            <person name="Strader C."/>
            <person name="Tesfaye S."/>
            <person name="Thomson T."/>
            <person name="Thoulutsang Y."/>
            <person name="Thoulutsang D."/>
            <person name="Topham K."/>
            <person name="Topping I."/>
            <person name="Tsamla T."/>
            <person name="Vassiliev H."/>
            <person name="Vo A."/>
            <person name="Wangchuk T."/>
            <person name="Wangdi T."/>
            <person name="Weiand M."/>
            <person name="Wilkinson J."/>
            <person name="Wilson A."/>
            <person name="Yadav S."/>
            <person name="Young G."/>
            <person name="Yu Q."/>
            <person name="Zembek L."/>
            <person name="Zhong D."/>
            <person name="Zimmer A."/>
            <person name="Zwirko Z."/>
            <person name="Jaffe D.B."/>
            <person name="Alvarez P."/>
            <person name="Brockman W."/>
            <person name="Butler J."/>
            <person name="Chin C."/>
            <person name="Gnerre S."/>
            <person name="Grabherr M."/>
            <person name="Kleber M."/>
            <person name="Mauceli E."/>
            <person name="MacCallum I."/>
        </authorList>
    </citation>
    <scope>NUCLEOTIDE SEQUENCE [LARGE SCALE GENOMIC DNA]</scope>
    <source>
        <strain evidence="5 6">TSC#14021-0224.01</strain>
    </source>
</reference>
<feature type="coiled-coil region" evidence="2">
    <location>
        <begin position="59"/>
        <end position="206"/>
    </location>
</feature>
<dbReference type="Gene3D" id="1.10.287.1490">
    <property type="match status" value="1"/>
</dbReference>
<dbReference type="Pfam" id="PF21771">
    <property type="entry name" value="CFAP58_CC"/>
    <property type="match status" value="1"/>
</dbReference>
<feature type="region of interest" description="Disordered" evidence="3">
    <location>
        <begin position="564"/>
        <end position="590"/>
    </location>
</feature>
<dbReference type="PANTHER" id="PTHR32083:SF0">
    <property type="entry name" value="CILIA AND FLAGELLA-ASSOCIATED PROTEIN 58"/>
    <property type="match status" value="1"/>
</dbReference>
<proteinExistence type="predicted"/>
<dbReference type="PhylomeDB" id="B3P853"/>
<protein>
    <submittedName>
        <fullName evidence="5">GG11529</fullName>
    </submittedName>
</protein>
<feature type="coiled-coil region" evidence="2">
    <location>
        <begin position="731"/>
        <end position="842"/>
    </location>
</feature>
<dbReference type="OrthoDB" id="264785at2759"/>
<dbReference type="Proteomes" id="UP000008711">
    <property type="component" value="Unassembled WGS sequence"/>
</dbReference>
<keyword evidence="6" id="KW-1185">Reference proteome</keyword>
<keyword evidence="1 2" id="KW-0175">Coiled coil</keyword>
<dbReference type="GO" id="GO:0005856">
    <property type="term" value="C:cytoskeleton"/>
    <property type="evidence" value="ECO:0007669"/>
    <property type="project" value="TreeGrafter"/>
</dbReference>
<organism evidence="5 6">
    <name type="scientific">Drosophila erecta</name>
    <name type="common">Fruit fly</name>
    <dbReference type="NCBI Taxonomy" id="7220"/>
    <lineage>
        <taxon>Eukaryota</taxon>
        <taxon>Metazoa</taxon>
        <taxon>Ecdysozoa</taxon>
        <taxon>Arthropoda</taxon>
        <taxon>Hexapoda</taxon>
        <taxon>Insecta</taxon>
        <taxon>Pterygota</taxon>
        <taxon>Neoptera</taxon>
        <taxon>Endopterygota</taxon>
        <taxon>Diptera</taxon>
        <taxon>Brachycera</taxon>
        <taxon>Muscomorpha</taxon>
        <taxon>Ephydroidea</taxon>
        <taxon>Drosophilidae</taxon>
        <taxon>Drosophila</taxon>
        <taxon>Sophophora</taxon>
    </lineage>
</organism>
<dbReference type="OMA" id="CQDDMRL"/>
<evidence type="ECO:0000256" key="3">
    <source>
        <dbReference type="SAM" id="MobiDB-lite"/>
    </source>
</evidence>
<dbReference type="eggNOG" id="ENOG502QPV7">
    <property type="taxonomic scope" value="Eukaryota"/>
</dbReference>
<accession>B3P853</accession>
<feature type="domain" description="Cilia- and flagella-associated protein 58 central coiled coil" evidence="4">
    <location>
        <begin position="373"/>
        <end position="665"/>
    </location>
</feature>
<feature type="coiled-coil region" evidence="2">
    <location>
        <begin position="256"/>
        <end position="283"/>
    </location>
</feature>
<dbReference type="InterPro" id="IPR049270">
    <property type="entry name" value="CFAP58_CC"/>
</dbReference>
<evidence type="ECO:0000259" key="4">
    <source>
        <dbReference type="Pfam" id="PF21771"/>
    </source>
</evidence>
<evidence type="ECO:0000256" key="2">
    <source>
        <dbReference type="SAM" id="Coils"/>
    </source>
</evidence>
<sequence>MSKASGSEDEPLVPDDFDDDFYKELCDKIPEATKALRQKDTPNNADNVQRLLICGSRYKSDLRLEKERSQELRKEIESLEERLENAARVTKMDMATIEELRGVIEGAWKQKDAAQIREQSAQDEVLSLREKLDESEQMVAHLNEKRLAMSKRDDGKERERLNAEIADLNKRMQLQRTYATELDNTIEGLEAKNKELLKLLEETSSDACNLKRKSDVLTKELSTMKAEESRYQEQISHMKSANEHLTKVKVRQNLQILSLKTNLEHLNTQHNAANNKLAKITVDLEYTVQERDKNKRALNQRINLLKVREDELIKVRQDNGKLAKSQEAIARKYAVLDEAKREVETLNIRLRTQLGTQDKELESMRRVVHHFEKNNENLTKERDSLRRELQAEHQQLEQSNALHQEAQHEVRALKDTITTMDTKLKKLSEDANKLKKEKTKKLDEIQHWIDKLDALQNEMHLKENYEIELKRTISDLEAKCSKFQQQHDALAAERQTLQRNVQVADEERQKLRDQLVNLQALVEKLKAKIGYRDGEMSRLQLQIDRMEKERRLLRNDIRHAQLGQQHTKAELLDKRKENDRHAKSLQEDEQKLSRLRKDVDNLMNEKNAISAALTKRNEEFERLKHSQENLQTVYDQTQRQCSQCQDDMRLMGVEIKNLRTERDVLRADRESAADLRQELLQMHRMLNQERIKARALQDEMVTPMNVHRWRLLSGKDPEKMDLLGRISILRKQLLQQNVAALEQERALNEAQQLYAALREFMLKLPSHKVRAELNSVKANLSAKDRKLKVLKAELSAREADEKAKKEKLEEMRASLALTKTQLLEEKKHKQKLLEERQLLEQMHCYSAPAQLPRTLGAGFKMVSSLL</sequence>
<dbReference type="PANTHER" id="PTHR32083">
    <property type="entry name" value="CILIA AND FLAGELLA-ASSOCIATED PROTEIN 58-RELATED"/>
    <property type="match status" value="1"/>
</dbReference>
<dbReference type="EMBL" id="CH954182">
    <property type="protein sequence ID" value="EDV53457.1"/>
    <property type="molecule type" value="Genomic_DNA"/>
</dbReference>